<name>D7E1A0_NOSA0</name>
<dbReference type="Proteomes" id="UP000001511">
    <property type="component" value="Chromosome"/>
</dbReference>
<organism evidence="1 2">
    <name type="scientific">Nostoc azollae (strain 0708)</name>
    <name type="common">Anabaena azollae (strain 0708)</name>
    <dbReference type="NCBI Taxonomy" id="551115"/>
    <lineage>
        <taxon>Bacteria</taxon>
        <taxon>Bacillati</taxon>
        <taxon>Cyanobacteriota</taxon>
        <taxon>Cyanophyceae</taxon>
        <taxon>Nostocales</taxon>
        <taxon>Nostocaceae</taxon>
        <taxon>Trichormus</taxon>
    </lineage>
</organism>
<protein>
    <submittedName>
        <fullName evidence="1">Uncharacterized protein</fullName>
    </submittedName>
</protein>
<dbReference type="EMBL" id="CP002059">
    <property type="protein sequence ID" value="ADI64777.1"/>
    <property type="molecule type" value="Genomic_DNA"/>
</dbReference>
<proteinExistence type="predicted"/>
<dbReference type="HOGENOM" id="CLU_3120466_0_0_3"/>
<dbReference type="KEGG" id="naz:Aazo_2980"/>
<reference evidence="1 2" key="1">
    <citation type="journal article" date="2010" name="PLoS ONE">
        <title>Genome erosion in a nitrogen-fixing vertically transmitted endosymbiotic multicellular cyanobacterium.</title>
        <authorList>
            <person name="Ran L."/>
            <person name="Larsson J."/>
            <person name="Vigil-Stenman T."/>
            <person name="Nylander J.A."/>
            <person name="Ininbergs K."/>
            <person name="Zheng W.W."/>
            <person name="Lapidus A."/>
            <person name="Lowry S."/>
            <person name="Haselkorn R."/>
            <person name="Bergman B."/>
        </authorList>
    </citation>
    <scope>NUCLEOTIDE SEQUENCE [LARGE SCALE GENOMIC DNA]</scope>
    <source>
        <strain evidence="1 2">0708</strain>
    </source>
</reference>
<evidence type="ECO:0000313" key="1">
    <source>
        <dbReference type="EMBL" id="ADI64777.1"/>
    </source>
</evidence>
<keyword evidence="2" id="KW-1185">Reference proteome</keyword>
<accession>D7E1A0</accession>
<dbReference type="AlphaFoldDB" id="D7E1A0"/>
<evidence type="ECO:0000313" key="2">
    <source>
        <dbReference type="Proteomes" id="UP000001511"/>
    </source>
</evidence>
<sequence length="50" mass="5552">MPLELQNLTGGYTVSPIILQTGGTWTYVILIAQLISSGHWVNAERALRRL</sequence>
<gene>
    <name evidence="1" type="ordered locus">Aazo_2980</name>
</gene>